<dbReference type="AlphaFoldDB" id="A0A1R0L0D4"/>
<dbReference type="EMBL" id="MQUQ01000003">
    <property type="protein sequence ID" value="OLZ55281.1"/>
    <property type="molecule type" value="Genomic_DNA"/>
</dbReference>
<protein>
    <submittedName>
        <fullName evidence="1">Uncharacterized protein</fullName>
    </submittedName>
</protein>
<dbReference type="Proteomes" id="UP000187486">
    <property type="component" value="Unassembled WGS sequence"/>
</dbReference>
<proteinExistence type="predicted"/>
<dbReference type="STRING" id="76021.BS329_04530"/>
<name>A0A1R0L0D4_9PSEU</name>
<accession>A0A1R0L0D4</accession>
<comment type="caution">
    <text evidence="1">The sequence shown here is derived from an EMBL/GenBank/DDBJ whole genome shotgun (WGS) entry which is preliminary data.</text>
</comment>
<evidence type="ECO:0000313" key="2">
    <source>
        <dbReference type="Proteomes" id="UP000187486"/>
    </source>
</evidence>
<sequence>MVEALPGEQAAADGAANIVRMPTPARAECTRLRGHQRLAHLRWSTTGKRIQAGTARLGEGHS</sequence>
<organism evidence="1 2">
    <name type="scientific">Amycolatopsis coloradensis</name>
    <dbReference type="NCBI Taxonomy" id="76021"/>
    <lineage>
        <taxon>Bacteria</taxon>
        <taxon>Bacillati</taxon>
        <taxon>Actinomycetota</taxon>
        <taxon>Actinomycetes</taxon>
        <taxon>Pseudonocardiales</taxon>
        <taxon>Pseudonocardiaceae</taxon>
        <taxon>Amycolatopsis</taxon>
    </lineage>
</organism>
<keyword evidence="2" id="KW-1185">Reference proteome</keyword>
<reference evidence="1 2" key="1">
    <citation type="submission" date="2016-01" db="EMBL/GenBank/DDBJ databases">
        <title>Amycolatopsis coloradensis genome sequencing and assembly.</title>
        <authorList>
            <person name="Mayilraj S."/>
        </authorList>
    </citation>
    <scope>NUCLEOTIDE SEQUENCE [LARGE SCALE GENOMIC DNA]</scope>
    <source>
        <strain evidence="1 2">DSM 44225</strain>
    </source>
</reference>
<evidence type="ECO:0000313" key="1">
    <source>
        <dbReference type="EMBL" id="OLZ55281.1"/>
    </source>
</evidence>
<gene>
    <name evidence="1" type="ORF">BS329_04530</name>
</gene>